<evidence type="ECO:0000313" key="1">
    <source>
        <dbReference type="Proteomes" id="UP000887580"/>
    </source>
</evidence>
<reference evidence="2" key="1">
    <citation type="submission" date="2022-11" db="UniProtKB">
        <authorList>
            <consortium name="WormBaseParasite"/>
        </authorList>
    </citation>
    <scope>IDENTIFICATION</scope>
</reference>
<dbReference type="Proteomes" id="UP000887580">
    <property type="component" value="Unplaced"/>
</dbReference>
<proteinExistence type="predicted"/>
<organism evidence="1 2">
    <name type="scientific">Panagrolaimus sp. PS1159</name>
    <dbReference type="NCBI Taxonomy" id="55785"/>
    <lineage>
        <taxon>Eukaryota</taxon>
        <taxon>Metazoa</taxon>
        <taxon>Ecdysozoa</taxon>
        <taxon>Nematoda</taxon>
        <taxon>Chromadorea</taxon>
        <taxon>Rhabditida</taxon>
        <taxon>Tylenchina</taxon>
        <taxon>Panagrolaimomorpha</taxon>
        <taxon>Panagrolaimoidea</taxon>
        <taxon>Panagrolaimidae</taxon>
        <taxon>Panagrolaimus</taxon>
    </lineage>
</organism>
<protein>
    <submittedName>
        <fullName evidence="2">Neurotransmitter-gated ion-channel transmembrane domain-containing protein</fullName>
    </submittedName>
</protein>
<name>A0AC35FNR9_9BILA</name>
<evidence type="ECO:0000313" key="2">
    <source>
        <dbReference type="WBParaSite" id="PS1159_v2.g19402.t1"/>
    </source>
</evidence>
<sequence length="66" mass="7525">MISDDWTYVAMVLDRLFLIIFSILNLGAVIVVLQSPSLYDTRLPLNITIPTKPLGQANLHTIHERY</sequence>
<dbReference type="WBParaSite" id="PS1159_v2.g19402.t1">
    <property type="protein sequence ID" value="PS1159_v2.g19402.t1"/>
    <property type="gene ID" value="PS1159_v2.g19402"/>
</dbReference>
<accession>A0AC35FNR9</accession>